<keyword evidence="2" id="KW-1185">Reference proteome</keyword>
<dbReference type="EMBL" id="JAHRIM010001101">
    <property type="protein sequence ID" value="MEQ2258636.1"/>
    <property type="molecule type" value="Genomic_DNA"/>
</dbReference>
<evidence type="ECO:0000313" key="1">
    <source>
        <dbReference type="EMBL" id="MEQ2258636.1"/>
    </source>
</evidence>
<proteinExistence type="predicted"/>
<dbReference type="Proteomes" id="UP001444071">
    <property type="component" value="Unassembled WGS sequence"/>
</dbReference>
<protein>
    <submittedName>
        <fullName evidence="1">Uncharacterized protein</fullName>
    </submittedName>
</protein>
<evidence type="ECO:0000313" key="2">
    <source>
        <dbReference type="Proteomes" id="UP001444071"/>
    </source>
</evidence>
<gene>
    <name evidence="1" type="ORF">XENORESO_000580</name>
</gene>
<reference evidence="1 2" key="1">
    <citation type="submission" date="2021-06" db="EMBL/GenBank/DDBJ databases">
        <authorList>
            <person name="Palmer J.M."/>
        </authorList>
    </citation>
    <scope>NUCLEOTIDE SEQUENCE [LARGE SCALE GENOMIC DNA]</scope>
    <source>
        <strain evidence="1 2">XR_2019</strain>
        <tissue evidence="1">Muscle</tissue>
    </source>
</reference>
<name>A0ABV0VQH6_9TELE</name>
<accession>A0ABV0VQH6</accession>
<comment type="caution">
    <text evidence="1">The sequence shown here is derived from an EMBL/GenBank/DDBJ whole genome shotgun (WGS) entry which is preliminary data.</text>
</comment>
<organism evidence="1 2">
    <name type="scientific">Xenotaenia resolanae</name>
    <dbReference type="NCBI Taxonomy" id="208358"/>
    <lineage>
        <taxon>Eukaryota</taxon>
        <taxon>Metazoa</taxon>
        <taxon>Chordata</taxon>
        <taxon>Craniata</taxon>
        <taxon>Vertebrata</taxon>
        <taxon>Euteleostomi</taxon>
        <taxon>Actinopterygii</taxon>
        <taxon>Neopterygii</taxon>
        <taxon>Teleostei</taxon>
        <taxon>Neoteleostei</taxon>
        <taxon>Acanthomorphata</taxon>
        <taxon>Ovalentaria</taxon>
        <taxon>Atherinomorphae</taxon>
        <taxon>Cyprinodontiformes</taxon>
        <taxon>Goodeidae</taxon>
        <taxon>Xenotaenia</taxon>
    </lineage>
</organism>
<sequence>MRSHTDAGQEELVKLTSNVFCQVEVSNLCRPVNVFHTKLGHIHVFVDLALCFSHEEMQAGAILLTSAKPRFVHWIARQTEIPPEHKYLLLLSPVEVLFTPFYLVLCKPCC</sequence>